<evidence type="ECO:0000313" key="5">
    <source>
        <dbReference type="EMBL" id="MBM7561682.1"/>
    </source>
</evidence>
<feature type="domain" description="Carbohydrate kinase PfkB" evidence="4">
    <location>
        <begin position="1"/>
        <end position="305"/>
    </location>
</feature>
<dbReference type="InterPro" id="IPR002173">
    <property type="entry name" value="Carboh/pur_kinase_PfkB_CS"/>
</dbReference>
<comment type="similarity">
    <text evidence="1">Belongs to the carbohydrate kinase PfkB family.</text>
</comment>
<dbReference type="RefSeq" id="WP_204663425.1">
    <property type="nucleotide sequence ID" value="NZ_JAFBDT010000007.1"/>
</dbReference>
<evidence type="ECO:0000259" key="4">
    <source>
        <dbReference type="Pfam" id="PF00294"/>
    </source>
</evidence>
<organism evidence="5 6">
    <name type="scientific">Fusibacter tunisiensis</name>
    <dbReference type="NCBI Taxonomy" id="1008308"/>
    <lineage>
        <taxon>Bacteria</taxon>
        <taxon>Bacillati</taxon>
        <taxon>Bacillota</taxon>
        <taxon>Clostridia</taxon>
        <taxon>Eubacteriales</taxon>
        <taxon>Eubacteriales Family XII. Incertae Sedis</taxon>
        <taxon>Fusibacter</taxon>
    </lineage>
</organism>
<dbReference type="PANTHER" id="PTHR43085:SF54">
    <property type="entry name" value="PUTATIVE-RELATED"/>
    <property type="match status" value="1"/>
</dbReference>
<dbReference type="EC" id="2.7.1.4" evidence="5"/>
<dbReference type="PANTHER" id="PTHR43085">
    <property type="entry name" value="HEXOKINASE FAMILY MEMBER"/>
    <property type="match status" value="1"/>
</dbReference>
<keyword evidence="2 5" id="KW-0808">Transferase</keyword>
<protein>
    <submittedName>
        <fullName evidence="5">Fructokinase</fullName>
        <ecNumber evidence="5">2.7.1.4</ecNumber>
    </submittedName>
</protein>
<dbReference type="InterPro" id="IPR050306">
    <property type="entry name" value="PfkB_Carbo_kinase"/>
</dbReference>
<evidence type="ECO:0000313" key="6">
    <source>
        <dbReference type="Proteomes" id="UP000767854"/>
    </source>
</evidence>
<dbReference type="CDD" id="cd01167">
    <property type="entry name" value="bac_FRK"/>
    <property type="match status" value="1"/>
</dbReference>
<dbReference type="Gene3D" id="3.40.1190.20">
    <property type="match status" value="1"/>
</dbReference>
<dbReference type="Proteomes" id="UP000767854">
    <property type="component" value="Unassembled WGS sequence"/>
</dbReference>
<accession>A0ABS2MQJ9</accession>
<reference evidence="5 6" key="1">
    <citation type="submission" date="2021-01" db="EMBL/GenBank/DDBJ databases">
        <title>Genomic Encyclopedia of Type Strains, Phase IV (KMG-IV): sequencing the most valuable type-strain genomes for metagenomic binning, comparative biology and taxonomic classification.</title>
        <authorList>
            <person name="Goeker M."/>
        </authorList>
    </citation>
    <scope>NUCLEOTIDE SEQUENCE [LARGE SCALE GENOMIC DNA]</scope>
    <source>
        <strain evidence="5 6">DSM 24436</strain>
    </source>
</reference>
<sequence>MKSIVCIGELLIDFIGSSAGKKIANQTSFMMKPGGAPGNVACTIGALGGDCSLLSSVGNDGFGEFLRNTVESYCVDTTLMQRSHKATTLAFVSVEDNGDRDFNFIRGADADLELNEKDLGTYDIFHFGAATAFLEGALNKTYHQVLDMAERQSKFIVFDPNYRSAFWTENQNKFVKVIEPFMKSAHLIKLSDEEALIVTGENTLERAIESLKQKYKGLFAITLGGEGARLFNRTYDLHVPTKKVAVVDTTGAGDAFIGSMIYELSKLESIFEMIHNPDKIREIAIKANEIAADVCTAYGALTALKKKSN</sequence>
<gene>
    <name evidence="5" type="ORF">JOC49_001223</name>
</gene>
<dbReference type="InterPro" id="IPR011611">
    <property type="entry name" value="PfkB_dom"/>
</dbReference>
<name>A0ABS2MQJ9_9FIRM</name>
<dbReference type="PROSITE" id="PS00583">
    <property type="entry name" value="PFKB_KINASES_1"/>
    <property type="match status" value="1"/>
</dbReference>
<keyword evidence="3" id="KW-0418">Kinase</keyword>
<proteinExistence type="inferred from homology"/>
<evidence type="ECO:0000256" key="2">
    <source>
        <dbReference type="ARBA" id="ARBA00022679"/>
    </source>
</evidence>
<evidence type="ECO:0000256" key="3">
    <source>
        <dbReference type="ARBA" id="ARBA00022777"/>
    </source>
</evidence>
<keyword evidence="6" id="KW-1185">Reference proteome</keyword>
<dbReference type="GO" id="GO:0008865">
    <property type="term" value="F:fructokinase activity"/>
    <property type="evidence" value="ECO:0007669"/>
    <property type="project" value="UniProtKB-EC"/>
</dbReference>
<dbReference type="EMBL" id="JAFBDT010000007">
    <property type="protein sequence ID" value="MBM7561682.1"/>
    <property type="molecule type" value="Genomic_DNA"/>
</dbReference>
<dbReference type="InterPro" id="IPR029056">
    <property type="entry name" value="Ribokinase-like"/>
</dbReference>
<evidence type="ECO:0000256" key="1">
    <source>
        <dbReference type="ARBA" id="ARBA00010688"/>
    </source>
</evidence>
<dbReference type="Pfam" id="PF00294">
    <property type="entry name" value="PfkB"/>
    <property type="match status" value="1"/>
</dbReference>
<dbReference type="SUPFAM" id="SSF53613">
    <property type="entry name" value="Ribokinase-like"/>
    <property type="match status" value="1"/>
</dbReference>
<comment type="caution">
    <text evidence="5">The sequence shown here is derived from an EMBL/GenBank/DDBJ whole genome shotgun (WGS) entry which is preliminary data.</text>
</comment>